<name>A0AA88T7Z7_9TELE</name>
<dbReference type="EMBL" id="JAUYZG010000025">
    <property type="protein sequence ID" value="KAK2866997.1"/>
    <property type="molecule type" value="Genomic_DNA"/>
</dbReference>
<feature type="compositionally biased region" description="Basic and acidic residues" evidence="1">
    <location>
        <begin position="7"/>
        <end position="71"/>
    </location>
</feature>
<comment type="caution">
    <text evidence="2">The sequence shown here is derived from an EMBL/GenBank/DDBJ whole genome shotgun (WGS) entry which is preliminary data.</text>
</comment>
<organism evidence="2 3">
    <name type="scientific">Cirrhinus molitorella</name>
    <name type="common">mud carp</name>
    <dbReference type="NCBI Taxonomy" id="172907"/>
    <lineage>
        <taxon>Eukaryota</taxon>
        <taxon>Metazoa</taxon>
        <taxon>Chordata</taxon>
        <taxon>Craniata</taxon>
        <taxon>Vertebrata</taxon>
        <taxon>Euteleostomi</taxon>
        <taxon>Actinopterygii</taxon>
        <taxon>Neopterygii</taxon>
        <taxon>Teleostei</taxon>
        <taxon>Ostariophysi</taxon>
        <taxon>Cypriniformes</taxon>
        <taxon>Cyprinidae</taxon>
        <taxon>Labeoninae</taxon>
        <taxon>Labeonini</taxon>
        <taxon>Cirrhinus</taxon>
    </lineage>
</organism>
<dbReference type="Proteomes" id="UP001187343">
    <property type="component" value="Unassembled WGS sequence"/>
</dbReference>
<feature type="region of interest" description="Disordered" evidence="1">
    <location>
        <begin position="1"/>
        <end position="72"/>
    </location>
</feature>
<proteinExistence type="predicted"/>
<reference evidence="2" key="1">
    <citation type="submission" date="2023-08" db="EMBL/GenBank/DDBJ databases">
        <title>Chromosome-level Genome Assembly of mud carp (Cirrhinus molitorella).</title>
        <authorList>
            <person name="Liu H."/>
        </authorList>
    </citation>
    <scope>NUCLEOTIDE SEQUENCE</scope>
    <source>
        <strain evidence="2">Prfri</strain>
        <tissue evidence="2">Muscle</tissue>
    </source>
</reference>
<gene>
    <name evidence="2" type="ORF">Q8A67_025114</name>
</gene>
<accession>A0AA88T7Z7</accession>
<evidence type="ECO:0000313" key="3">
    <source>
        <dbReference type="Proteomes" id="UP001187343"/>
    </source>
</evidence>
<sequence>MEPNRCGTERDVPTRNHRTIENKRMQGGDKEGNVMSDDRPNQARGRRSERGSVKDRKGERVSRPRGTEPKRCGGLWYRKRERAREILDPRTMEWPNVPVEVNG</sequence>
<dbReference type="AlphaFoldDB" id="A0AA88T7Z7"/>
<protein>
    <submittedName>
        <fullName evidence="2">Uncharacterized protein</fullName>
    </submittedName>
</protein>
<evidence type="ECO:0000313" key="2">
    <source>
        <dbReference type="EMBL" id="KAK2866997.1"/>
    </source>
</evidence>
<keyword evidence="3" id="KW-1185">Reference proteome</keyword>
<evidence type="ECO:0000256" key="1">
    <source>
        <dbReference type="SAM" id="MobiDB-lite"/>
    </source>
</evidence>